<name>D3B5D0_HETP5</name>
<dbReference type="FunCoup" id="D3B5D0">
    <property type="interactions" value="817"/>
</dbReference>
<keyword evidence="3 6" id="KW-0853">WD repeat</keyword>
<dbReference type="STRING" id="670386.D3B5D0"/>
<keyword evidence="5" id="KW-0539">Nucleus</keyword>
<dbReference type="AlphaFoldDB" id="D3B5D0"/>
<evidence type="ECO:0000256" key="6">
    <source>
        <dbReference type="PROSITE-ProRule" id="PRU00221"/>
    </source>
</evidence>
<dbReference type="InterPro" id="IPR036322">
    <property type="entry name" value="WD40_repeat_dom_sf"/>
</dbReference>
<dbReference type="Proteomes" id="UP000001396">
    <property type="component" value="Unassembled WGS sequence"/>
</dbReference>
<evidence type="ECO:0000256" key="3">
    <source>
        <dbReference type="ARBA" id="ARBA00022574"/>
    </source>
</evidence>
<dbReference type="RefSeq" id="XP_020435195.1">
    <property type="nucleotide sequence ID" value="XM_020574781.1"/>
</dbReference>
<dbReference type="Gene3D" id="2.130.10.10">
    <property type="entry name" value="YVTN repeat-like/Quinoprotein amine dehydrogenase"/>
    <property type="match status" value="1"/>
</dbReference>
<evidence type="ECO:0000256" key="1">
    <source>
        <dbReference type="ARBA" id="ARBA00004123"/>
    </source>
</evidence>
<dbReference type="InParanoid" id="D3B5D0"/>
<keyword evidence="8" id="KW-1185">Reference proteome</keyword>
<feature type="repeat" description="WD" evidence="6">
    <location>
        <begin position="223"/>
        <end position="264"/>
    </location>
</feature>
<feature type="repeat" description="WD" evidence="6">
    <location>
        <begin position="91"/>
        <end position="132"/>
    </location>
</feature>
<dbReference type="GO" id="GO:0003682">
    <property type="term" value="F:chromatin binding"/>
    <property type="evidence" value="ECO:0007669"/>
    <property type="project" value="TreeGrafter"/>
</dbReference>
<protein>
    <submittedName>
        <fullName evidence="7">Uncharacterized protein</fullName>
    </submittedName>
</protein>
<dbReference type="SUPFAM" id="SSF50978">
    <property type="entry name" value="WD40 repeat-like"/>
    <property type="match status" value="1"/>
</dbReference>
<dbReference type="PROSITE" id="PS50082">
    <property type="entry name" value="WD_REPEATS_2"/>
    <property type="match status" value="2"/>
</dbReference>
<dbReference type="PANTHER" id="PTHR19861">
    <property type="entry name" value="WD40 REPEAT PROTEIN SWD2"/>
    <property type="match status" value="1"/>
</dbReference>
<comment type="caution">
    <text evidence="7">The sequence shown here is derived from an EMBL/GenBank/DDBJ whole genome shotgun (WGS) entry which is preliminary data.</text>
</comment>
<dbReference type="EMBL" id="ADBJ01000017">
    <property type="protein sequence ID" value="EFA83078.1"/>
    <property type="molecule type" value="Genomic_DNA"/>
</dbReference>
<dbReference type="GO" id="GO:0016070">
    <property type="term" value="P:RNA metabolic process"/>
    <property type="evidence" value="ECO:0007669"/>
    <property type="project" value="UniProtKB-ARBA"/>
</dbReference>
<dbReference type="GO" id="GO:0048188">
    <property type="term" value="C:Set1C/COMPASS complex"/>
    <property type="evidence" value="ECO:0007669"/>
    <property type="project" value="TreeGrafter"/>
</dbReference>
<comment type="subcellular location">
    <subcellularLocation>
        <location evidence="1">Nucleus</location>
    </subcellularLocation>
</comment>
<evidence type="ECO:0000256" key="5">
    <source>
        <dbReference type="ARBA" id="ARBA00023242"/>
    </source>
</evidence>
<evidence type="ECO:0000313" key="7">
    <source>
        <dbReference type="EMBL" id="EFA83078.1"/>
    </source>
</evidence>
<sequence>MKITDVSISSMGIGKLFKEDNTAPINSMDFYKDGTLLVTASDDESIHFKKYGVDLIRFTHHNNAILCASKNAWDESLRYLSLHDNKYIRYFKGHRNRVVSLSMSPKEDTFMSGSLDDTIRLWDLRTSTCQGIMRRNNRPAVSYDPEGLILATAVSANTIKLFDARNYDRGPFMSFVIQYNNPVEWTSMKFSNDGKYILLTTTENTIFLIDSFYGQTVQTFTSFTNDNASVMEASFTPDTQYVIAGSEDGTIHVWRTLTGEEVAVWGGHTSKVGCVQWNPKMMMAASACSTLSFWIPSTLE</sequence>
<reference evidence="7 8" key="1">
    <citation type="journal article" date="2011" name="Genome Res.">
        <title>Phylogeny-wide analysis of social amoeba genomes highlights ancient origins for complex intercellular communication.</title>
        <authorList>
            <person name="Heidel A.J."/>
            <person name="Lawal H.M."/>
            <person name="Felder M."/>
            <person name="Schilde C."/>
            <person name="Helps N.R."/>
            <person name="Tunggal B."/>
            <person name="Rivero F."/>
            <person name="John U."/>
            <person name="Schleicher M."/>
            <person name="Eichinger L."/>
            <person name="Platzer M."/>
            <person name="Noegel A.A."/>
            <person name="Schaap P."/>
            <person name="Gloeckner G."/>
        </authorList>
    </citation>
    <scope>NUCLEOTIDE SEQUENCE [LARGE SCALE GENOMIC DNA]</scope>
    <source>
        <strain evidence="8">ATCC 26659 / Pp 5 / PN500</strain>
    </source>
</reference>
<dbReference type="InterPro" id="IPR015943">
    <property type="entry name" value="WD40/YVTN_repeat-like_dom_sf"/>
</dbReference>
<proteinExistence type="inferred from homology"/>
<evidence type="ECO:0000313" key="8">
    <source>
        <dbReference type="Proteomes" id="UP000001396"/>
    </source>
</evidence>
<keyword evidence="4" id="KW-0677">Repeat</keyword>
<dbReference type="SMART" id="SM00320">
    <property type="entry name" value="WD40"/>
    <property type="match status" value="6"/>
</dbReference>
<dbReference type="PANTHER" id="PTHR19861:SF0">
    <property type="entry name" value="WD REPEAT-CONTAINING PROTEIN 82"/>
    <property type="match status" value="1"/>
</dbReference>
<comment type="similarity">
    <text evidence="2">Belongs to the WD repeat SWD2 family.</text>
</comment>
<organism evidence="7 8">
    <name type="scientific">Heterostelium pallidum (strain ATCC 26659 / Pp 5 / PN500)</name>
    <name type="common">Cellular slime mold</name>
    <name type="synonym">Polysphondylium pallidum</name>
    <dbReference type="NCBI Taxonomy" id="670386"/>
    <lineage>
        <taxon>Eukaryota</taxon>
        <taxon>Amoebozoa</taxon>
        <taxon>Evosea</taxon>
        <taxon>Eumycetozoa</taxon>
        <taxon>Dictyostelia</taxon>
        <taxon>Acytosteliales</taxon>
        <taxon>Acytosteliaceae</taxon>
        <taxon>Heterostelium</taxon>
    </lineage>
</organism>
<dbReference type="PROSITE" id="PS50294">
    <property type="entry name" value="WD_REPEATS_REGION"/>
    <property type="match status" value="2"/>
</dbReference>
<evidence type="ECO:0000256" key="2">
    <source>
        <dbReference type="ARBA" id="ARBA00005616"/>
    </source>
</evidence>
<gene>
    <name evidence="7" type="ORF">PPL_03866</name>
</gene>
<dbReference type="InterPro" id="IPR037867">
    <property type="entry name" value="Swd2/WDR82"/>
</dbReference>
<dbReference type="InterPro" id="IPR001680">
    <property type="entry name" value="WD40_rpt"/>
</dbReference>
<dbReference type="GeneID" id="31359353"/>
<dbReference type="Pfam" id="PF00400">
    <property type="entry name" value="WD40"/>
    <property type="match status" value="4"/>
</dbReference>
<dbReference type="CDD" id="cd00200">
    <property type="entry name" value="WD40"/>
    <property type="match status" value="1"/>
</dbReference>
<evidence type="ECO:0000256" key="4">
    <source>
        <dbReference type="ARBA" id="ARBA00022737"/>
    </source>
</evidence>
<dbReference type="OMA" id="HNEGYIR"/>
<accession>D3B5D0</accession>